<name>A0AA92C3V2_RHIRH</name>
<evidence type="ECO:0000313" key="2">
    <source>
        <dbReference type="Proteomes" id="UP000244335"/>
    </source>
</evidence>
<dbReference type="EMBL" id="QDFR01000002">
    <property type="protein sequence ID" value="PVE55041.1"/>
    <property type="molecule type" value="Genomic_DNA"/>
</dbReference>
<dbReference type="Proteomes" id="UP000244335">
    <property type="component" value="Unassembled WGS sequence"/>
</dbReference>
<comment type="caution">
    <text evidence="1">The sequence shown here is derived from an EMBL/GenBank/DDBJ whole genome shotgun (WGS) entry which is preliminary data.</text>
</comment>
<reference evidence="1 2" key="1">
    <citation type="submission" date="2018-04" db="EMBL/GenBank/DDBJ databases">
        <authorList>
            <person name="Hagen T."/>
        </authorList>
    </citation>
    <scope>NUCLEOTIDE SEQUENCE [LARGE SCALE GENOMIC DNA]</scope>
    <source>
        <strain evidence="1 2">TPD7009</strain>
    </source>
</reference>
<organism evidence="1 2">
    <name type="scientific">Rhizobium rhizogenes</name>
    <name type="common">Agrobacterium rhizogenes</name>
    <dbReference type="NCBI Taxonomy" id="359"/>
    <lineage>
        <taxon>Bacteria</taxon>
        <taxon>Pseudomonadati</taxon>
        <taxon>Pseudomonadota</taxon>
        <taxon>Alphaproteobacteria</taxon>
        <taxon>Hyphomicrobiales</taxon>
        <taxon>Rhizobiaceae</taxon>
        <taxon>Rhizobium/Agrobacterium group</taxon>
        <taxon>Rhizobium</taxon>
    </lineage>
</organism>
<sequence length="86" mass="9964">MHDCILKKRVMASGADLRNLAEKRMAEPICQGKAPCARLCRRAWKFSRNSKASRIKEKMQKKIDNWRGKALSKAASHIDMWPPKRK</sequence>
<gene>
    <name evidence="1" type="ORF">DC430_07350</name>
</gene>
<evidence type="ECO:0000313" key="1">
    <source>
        <dbReference type="EMBL" id="PVE55041.1"/>
    </source>
</evidence>
<proteinExistence type="predicted"/>
<accession>A0AA92C3V2</accession>
<dbReference type="AlphaFoldDB" id="A0AA92C3V2"/>
<protein>
    <submittedName>
        <fullName evidence="1">Uncharacterized protein</fullName>
    </submittedName>
</protein>